<dbReference type="RefSeq" id="WP_026834098.1">
    <property type="nucleotide sequence ID" value="NZ_LVVL01000016.1"/>
</dbReference>
<gene>
    <name evidence="1" type="ORF">A3783_12815</name>
</gene>
<keyword evidence="2" id="KW-1185">Reference proteome</keyword>
<dbReference type="EMBL" id="LVVL01000016">
    <property type="protein sequence ID" value="OAN10706.1"/>
    <property type="molecule type" value="Genomic_DNA"/>
</dbReference>
<comment type="caution">
    <text evidence="1">The sequence shown here is derived from an EMBL/GenBank/DDBJ whole genome shotgun (WGS) entry which is preliminary data.</text>
</comment>
<organism evidence="1 2">
    <name type="scientific">Exiguobacterium undae</name>
    <dbReference type="NCBI Taxonomy" id="169177"/>
    <lineage>
        <taxon>Bacteria</taxon>
        <taxon>Bacillati</taxon>
        <taxon>Bacillota</taxon>
        <taxon>Bacilli</taxon>
        <taxon>Bacillales</taxon>
        <taxon>Bacillales Family XII. Incertae Sedis</taxon>
        <taxon>Exiguobacterium</taxon>
    </lineage>
</organism>
<reference evidence="1 2" key="1">
    <citation type="submission" date="2016-03" db="EMBL/GenBank/DDBJ databases">
        <authorList>
            <person name="Cho S.-Y."/>
            <person name="Lim S."/>
            <person name="Kim H."/>
            <person name="Soh E.H."/>
            <person name="Moon J.S."/>
        </authorList>
    </citation>
    <scope>NUCLEOTIDE SEQUENCE [LARGE SCALE GENOMIC DNA]</scope>
    <source>
        <strain evidence="1 2">KCTC 3810</strain>
    </source>
</reference>
<protein>
    <submittedName>
        <fullName evidence="1">Uncharacterized protein</fullName>
    </submittedName>
</protein>
<name>A0ABX2V6M2_9BACL</name>
<sequence length="158" mass="18399">MNIQTLIFLENEQYHLSIEERERIQSYVNKKENWLEDGFLNLEGIIAFSNDRNDSIQGMDTSDELAPLWQYYTEALDCYLKKDYATFYYPNTPIEVTFKKHSSHSLSLRIDQDEVVYETTEFIRAFQQAAASFVELINSISKGAYSDDLLVKVKALAK</sequence>
<evidence type="ECO:0000313" key="1">
    <source>
        <dbReference type="EMBL" id="OAN10706.1"/>
    </source>
</evidence>
<accession>A0ABX2V6M2</accession>
<evidence type="ECO:0000313" key="2">
    <source>
        <dbReference type="Proteomes" id="UP000078447"/>
    </source>
</evidence>
<proteinExistence type="predicted"/>
<dbReference type="Proteomes" id="UP000078447">
    <property type="component" value="Unassembled WGS sequence"/>
</dbReference>